<evidence type="ECO:0000256" key="5">
    <source>
        <dbReference type="ARBA" id="ARBA00011193"/>
    </source>
</evidence>
<evidence type="ECO:0000256" key="1">
    <source>
        <dbReference type="ARBA" id="ARBA00001864"/>
    </source>
</evidence>
<evidence type="ECO:0000256" key="7">
    <source>
        <dbReference type="ARBA" id="ARBA00022605"/>
    </source>
</evidence>
<dbReference type="GO" id="GO:0003855">
    <property type="term" value="F:3-dehydroquinate dehydratase activity"/>
    <property type="evidence" value="ECO:0007669"/>
    <property type="project" value="UniProtKB-UniRule"/>
</dbReference>
<dbReference type="NCBIfam" id="NF003806">
    <property type="entry name" value="PRK05395.1-3"/>
    <property type="match status" value="1"/>
</dbReference>
<evidence type="ECO:0000256" key="4">
    <source>
        <dbReference type="ARBA" id="ARBA00011037"/>
    </source>
</evidence>
<name>A0A6S6P9V1_9MYCO</name>
<dbReference type="EMBL" id="AP023287">
    <property type="protein sequence ID" value="BCI53028.1"/>
    <property type="molecule type" value="Genomic_DNA"/>
</dbReference>
<feature type="transmembrane region" description="Helical" evidence="16">
    <location>
        <begin position="118"/>
        <end position="143"/>
    </location>
</feature>
<dbReference type="PANTHER" id="PTHR21272">
    <property type="entry name" value="CATABOLIC 3-DEHYDROQUINASE"/>
    <property type="match status" value="1"/>
</dbReference>
<dbReference type="NCBIfam" id="TIGR01088">
    <property type="entry name" value="aroQ"/>
    <property type="match status" value="1"/>
</dbReference>
<evidence type="ECO:0000313" key="18">
    <source>
        <dbReference type="Proteomes" id="UP000515734"/>
    </source>
</evidence>
<dbReference type="PIRSF" id="PIRSF001399">
    <property type="entry name" value="DHquinase_II"/>
    <property type="match status" value="1"/>
</dbReference>
<dbReference type="Pfam" id="PF01220">
    <property type="entry name" value="DHquinase_II"/>
    <property type="match status" value="1"/>
</dbReference>
<dbReference type="NCBIfam" id="NF003805">
    <property type="entry name" value="PRK05395.1-2"/>
    <property type="match status" value="1"/>
</dbReference>
<feature type="active site" description="Proton donor" evidence="12 13">
    <location>
        <position position="103"/>
    </location>
</feature>
<dbReference type="GO" id="GO:0008652">
    <property type="term" value="P:amino acid biosynthetic process"/>
    <property type="evidence" value="ECO:0007669"/>
    <property type="project" value="UniProtKB-KW"/>
</dbReference>
<dbReference type="HAMAP" id="MF_00169">
    <property type="entry name" value="AroQ"/>
    <property type="match status" value="1"/>
</dbReference>
<keyword evidence="9 12" id="KW-0456">Lyase</keyword>
<gene>
    <name evidence="12 17" type="primary">aroQ</name>
    <name evidence="17" type="ORF">NIIDNTM18_23060</name>
</gene>
<keyword evidence="16" id="KW-0472">Membrane</keyword>
<feature type="binding site" evidence="12 14">
    <location>
        <position position="83"/>
    </location>
    <ligand>
        <name>substrate</name>
    </ligand>
</feature>
<evidence type="ECO:0000256" key="12">
    <source>
        <dbReference type="HAMAP-Rule" id="MF_00169"/>
    </source>
</evidence>
<dbReference type="GO" id="GO:0009073">
    <property type="term" value="P:aromatic amino acid family biosynthetic process"/>
    <property type="evidence" value="ECO:0007669"/>
    <property type="project" value="UniProtKB-KW"/>
</dbReference>
<keyword evidence="16" id="KW-0812">Transmembrane</keyword>
<dbReference type="CDD" id="cd00466">
    <property type="entry name" value="DHQase_II"/>
    <property type="match status" value="1"/>
</dbReference>
<evidence type="ECO:0000256" key="2">
    <source>
        <dbReference type="ARBA" id="ARBA00003924"/>
    </source>
</evidence>
<comment type="pathway">
    <text evidence="3 12">Metabolic intermediate biosynthesis; chorismate biosynthesis; chorismate from D-erythrose 4-phosphate and phosphoenolpyruvate: step 3/7.</text>
</comment>
<evidence type="ECO:0000256" key="9">
    <source>
        <dbReference type="ARBA" id="ARBA00023239"/>
    </source>
</evidence>
<feature type="binding site" evidence="12 14">
    <location>
        <position position="114"/>
    </location>
    <ligand>
        <name>substrate</name>
    </ligand>
</feature>
<dbReference type="PROSITE" id="PS01029">
    <property type="entry name" value="DEHYDROQUINASE_II"/>
    <property type="match status" value="1"/>
</dbReference>
<evidence type="ECO:0000256" key="14">
    <source>
        <dbReference type="PIRSR" id="PIRSR001399-2"/>
    </source>
</evidence>
<protein>
    <recommendedName>
        <fullName evidence="10 12">3-dehydroquinate dehydratase</fullName>
        <shortName evidence="12">3-dehydroquinase</shortName>
        <ecNumber evidence="6 12">4.2.1.10</ecNumber>
    </recommendedName>
    <alternativeName>
        <fullName evidence="11 12">Type II DHQase</fullName>
    </alternativeName>
</protein>
<accession>A0A6S6P9V1</accession>
<dbReference type="InterPro" id="IPR018509">
    <property type="entry name" value="DHquinase_II_CS"/>
</dbReference>
<dbReference type="AlphaFoldDB" id="A0A6S6P9V1"/>
<dbReference type="FunFam" id="3.40.50.9100:FF:000001">
    <property type="entry name" value="3-dehydroquinate dehydratase"/>
    <property type="match status" value="1"/>
</dbReference>
<evidence type="ECO:0000256" key="8">
    <source>
        <dbReference type="ARBA" id="ARBA00023141"/>
    </source>
</evidence>
<keyword evidence="8 12" id="KW-0057">Aromatic amino acid biosynthesis</keyword>
<evidence type="ECO:0000256" key="6">
    <source>
        <dbReference type="ARBA" id="ARBA00012060"/>
    </source>
</evidence>
<organism evidence="17 18">
    <name type="scientific">Mycolicibacterium litorale</name>
    <dbReference type="NCBI Taxonomy" id="758802"/>
    <lineage>
        <taxon>Bacteria</taxon>
        <taxon>Bacillati</taxon>
        <taxon>Actinomycetota</taxon>
        <taxon>Actinomycetes</taxon>
        <taxon>Mycobacteriales</taxon>
        <taxon>Mycobacteriaceae</taxon>
        <taxon>Mycolicibacterium</taxon>
    </lineage>
</organism>
<evidence type="ECO:0000256" key="16">
    <source>
        <dbReference type="SAM" id="Phobius"/>
    </source>
</evidence>
<dbReference type="InterPro" id="IPR001874">
    <property type="entry name" value="DHquinase_II"/>
</dbReference>
<feature type="binding site" evidence="12 14">
    <location>
        <begin position="104"/>
        <end position="105"/>
    </location>
    <ligand>
        <name>substrate</name>
    </ligand>
</feature>
<dbReference type="EC" id="4.2.1.10" evidence="6 12"/>
<evidence type="ECO:0000256" key="3">
    <source>
        <dbReference type="ARBA" id="ARBA00004902"/>
    </source>
</evidence>
<feature type="binding site" evidence="12 14">
    <location>
        <position position="77"/>
    </location>
    <ligand>
        <name>substrate</name>
    </ligand>
</feature>
<dbReference type="SUPFAM" id="SSF52304">
    <property type="entry name" value="Type II 3-dehydroquinate dehydratase"/>
    <property type="match status" value="1"/>
</dbReference>
<dbReference type="Gene3D" id="3.40.50.9100">
    <property type="entry name" value="Dehydroquinase, class II"/>
    <property type="match status" value="1"/>
</dbReference>
<reference evidence="17 18" key="1">
    <citation type="submission" date="2020-07" db="EMBL/GenBank/DDBJ databases">
        <title>Complete genome sequence of Mycolicibacterium litorale like strain isolated from cardiac implantable electronic device infection.</title>
        <authorList>
            <person name="Fukano H."/>
            <person name="Miyama H."/>
            <person name="Hoshino Y."/>
        </authorList>
    </citation>
    <scope>NUCLEOTIDE SEQUENCE [LARGE SCALE GENOMIC DNA]</scope>
    <source>
        <strain evidence="17 18">NIIDNTM18</strain>
    </source>
</reference>
<dbReference type="PANTHER" id="PTHR21272:SF3">
    <property type="entry name" value="CATABOLIC 3-DEHYDROQUINASE"/>
    <property type="match status" value="1"/>
</dbReference>
<comment type="similarity">
    <text evidence="4 12">Belongs to the type-II 3-dehydroquinase family.</text>
</comment>
<comment type="subunit">
    <text evidence="5 12">Homododecamer.</text>
</comment>
<evidence type="ECO:0000256" key="11">
    <source>
        <dbReference type="ARBA" id="ARBA00076691"/>
    </source>
</evidence>
<dbReference type="InterPro" id="IPR036441">
    <property type="entry name" value="DHquinase_II_sf"/>
</dbReference>
<dbReference type="GO" id="GO:0019631">
    <property type="term" value="P:quinate catabolic process"/>
    <property type="evidence" value="ECO:0007669"/>
    <property type="project" value="TreeGrafter"/>
</dbReference>
<feature type="site" description="Transition state stabilizer" evidence="12 15">
    <location>
        <position position="21"/>
    </location>
</feature>
<keyword evidence="16" id="KW-1133">Transmembrane helix</keyword>
<evidence type="ECO:0000256" key="15">
    <source>
        <dbReference type="PIRSR" id="PIRSR001399-3"/>
    </source>
</evidence>
<sequence>MSTATTVQVINGPNLGRLGRREPDVYGSTTHDDLVAMVEREAADLGLKASVRQSDSEAELIGWIHAAADAGEPVILNAGAFTHTSIALRDACAELRAPLIEVHISNVHRREEFRHHSYLSGVATGVIVGLGVQGYLLALRYLATR</sequence>
<comment type="function">
    <text evidence="2 12">Catalyzes a trans-dehydration via an enolate intermediate.</text>
</comment>
<feature type="binding site" evidence="12 14">
    <location>
        <position position="90"/>
    </location>
    <ligand>
        <name>substrate</name>
    </ligand>
</feature>
<evidence type="ECO:0000256" key="13">
    <source>
        <dbReference type="PIRSR" id="PIRSR001399-1"/>
    </source>
</evidence>
<dbReference type="Proteomes" id="UP000515734">
    <property type="component" value="Chromosome"/>
</dbReference>
<proteinExistence type="inferred from homology"/>
<comment type="catalytic activity">
    <reaction evidence="1 12">
        <text>3-dehydroquinate = 3-dehydroshikimate + H2O</text>
        <dbReference type="Rhea" id="RHEA:21096"/>
        <dbReference type="ChEBI" id="CHEBI:15377"/>
        <dbReference type="ChEBI" id="CHEBI:16630"/>
        <dbReference type="ChEBI" id="CHEBI:32364"/>
        <dbReference type="EC" id="4.2.1.10"/>
    </reaction>
</comment>
<dbReference type="GO" id="GO:0009423">
    <property type="term" value="P:chorismate biosynthetic process"/>
    <property type="evidence" value="ECO:0007669"/>
    <property type="project" value="UniProtKB-UniRule"/>
</dbReference>
<dbReference type="NCBIfam" id="NF003807">
    <property type="entry name" value="PRK05395.1-4"/>
    <property type="match status" value="1"/>
</dbReference>
<dbReference type="RefSeq" id="WP_185295765.1">
    <property type="nucleotide sequence ID" value="NZ_AP023287.1"/>
</dbReference>
<evidence type="ECO:0000313" key="17">
    <source>
        <dbReference type="EMBL" id="BCI53028.1"/>
    </source>
</evidence>
<feature type="active site" description="Proton acceptor" evidence="12 13">
    <location>
        <position position="26"/>
    </location>
</feature>
<dbReference type="UniPathway" id="UPA00053">
    <property type="reaction ID" value="UER00086"/>
</dbReference>
<evidence type="ECO:0000256" key="10">
    <source>
        <dbReference type="ARBA" id="ARBA00073643"/>
    </source>
</evidence>
<keyword evidence="7 12" id="KW-0028">Amino-acid biosynthesis</keyword>